<comment type="caution">
    <text evidence="2">The sequence shown here is derived from an EMBL/GenBank/DDBJ whole genome shotgun (WGS) entry which is preliminary data.</text>
</comment>
<reference evidence="2" key="1">
    <citation type="journal article" date="2023" name="G3 (Bethesda)">
        <title>A reference genome for the long-term kleptoplast-retaining sea slug Elysia crispata morphotype clarki.</title>
        <authorList>
            <person name="Eastman K.E."/>
            <person name="Pendleton A.L."/>
            <person name="Shaikh M.A."/>
            <person name="Suttiyut T."/>
            <person name="Ogas R."/>
            <person name="Tomko P."/>
            <person name="Gavelis G."/>
            <person name="Widhalm J.R."/>
            <person name="Wisecaver J.H."/>
        </authorList>
    </citation>
    <scope>NUCLEOTIDE SEQUENCE</scope>
    <source>
        <strain evidence="2">ECLA1</strain>
    </source>
</reference>
<evidence type="ECO:0000256" key="1">
    <source>
        <dbReference type="SAM" id="MobiDB-lite"/>
    </source>
</evidence>
<dbReference type="Proteomes" id="UP001283361">
    <property type="component" value="Unassembled WGS sequence"/>
</dbReference>
<feature type="region of interest" description="Disordered" evidence="1">
    <location>
        <begin position="84"/>
        <end position="109"/>
    </location>
</feature>
<evidence type="ECO:0000313" key="2">
    <source>
        <dbReference type="EMBL" id="KAK3801728.1"/>
    </source>
</evidence>
<accession>A0AAE1B8M7</accession>
<name>A0AAE1B8M7_9GAST</name>
<dbReference type="EMBL" id="JAWDGP010000286">
    <property type="protein sequence ID" value="KAK3801728.1"/>
    <property type="molecule type" value="Genomic_DNA"/>
</dbReference>
<keyword evidence="3" id="KW-1185">Reference proteome</keyword>
<evidence type="ECO:0000313" key="3">
    <source>
        <dbReference type="Proteomes" id="UP001283361"/>
    </source>
</evidence>
<dbReference type="AlphaFoldDB" id="A0AAE1B8M7"/>
<proteinExistence type="predicted"/>
<sequence length="109" mass="12039">MKPNVYNKPQNNWYSQKLTLTEILYDCQLFYWRLGSTGYTGNKAGILVRLSSWGRTVHLTKQFTGNLEPQRAVGPLCHTTVGTQEGHGASVGRAQASCTSAGPITRPVR</sequence>
<organism evidence="2 3">
    <name type="scientific">Elysia crispata</name>
    <name type="common">lettuce slug</name>
    <dbReference type="NCBI Taxonomy" id="231223"/>
    <lineage>
        <taxon>Eukaryota</taxon>
        <taxon>Metazoa</taxon>
        <taxon>Spiralia</taxon>
        <taxon>Lophotrochozoa</taxon>
        <taxon>Mollusca</taxon>
        <taxon>Gastropoda</taxon>
        <taxon>Heterobranchia</taxon>
        <taxon>Euthyneura</taxon>
        <taxon>Panpulmonata</taxon>
        <taxon>Sacoglossa</taxon>
        <taxon>Placobranchoidea</taxon>
        <taxon>Plakobranchidae</taxon>
        <taxon>Elysia</taxon>
    </lineage>
</organism>
<gene>
    <name evidence="2" type="ORF">RRG08_033912</name>
</gene>
<protein>
    <submittedName>
        <fullName evidence="2">Uncharacterized protein</fullName>
    </submittedName>
</protein>